<dbReference type="FunFam" id="1.10.490.10:FF:000003">
    <property type="entry name" value="Flavohemoprotein"/>
    <property type="match status" value="1"/>
</dbReference>
<feature type="binding site" evidence="15">
    <location>
        <position position="190"/>
    </location>
    <ligand>
        <name>FAD</name>
        <dbReference type="ChEBI" id="CHEBI:57692"/>
    </ligand>
</feature>
<dbReference type="PROSITE" id="PS51384">
    <property type="entry name" value="FAD_FR"/>
    <property type="match status" value="1"/>
</dbReference>
<comment type="cofactor">
    <cofactor evidence="15">
        <name>heme b</name>
        <dbReference type="ChEBI" id="CHEBI:60344"/>
    </cofactor>
    <text evidence="15">Binds 1 heme b (iron(II)-protoporphyrin IX) group per subunit.</text>
</comment>
<dbReference type="Pfam" id="PF00175">
    <property type="entry name" value="NAD_binding_1"/>
    <property type="match status" value="1"/>
</dbReference>
<dbReference type="GO" id="GO:0071949">
    <property type="term" value="F:FAD binding"/>
    <property type="evidence" value="ECO:0007669"/>
    <property type="project" value="InterPro"/>
</dbReference>
<dbReference type="GO" id="GO:0019825">
    <property type="term" value="F:oxygen binding"/>
    <property type="evidence" value="ECO:0007669"/>
    <property type="project" value="InterPro"/>
</dbReference>
<feature type="region of interest" description="Reductase" evidence="15">
    <location>
        <begin position="149"/>
        <end position="413"/>
    </location>
</feature>
<comment type="similarity">
    <text evidence="1 15">In the C-terminal section; belongs to the flavoprotein pyridine nucleotide cytochrome reductase family.</text>
</comment>
<evidence type="ECO:0000256" key="4">
    <source>
        <dbReference type="ARBA" id="ARBA00022617"/>
    </source>
</evidence>
<sequence>MLSDKTIRIVKEITPLVAANAETITTRFYTLMFEGNPEVKAFFNQSHQHTGGQQSALAGAICAYFIHIDNPAVLMPAVELIAQKHCSLGIKPEHYPIVGKHLVAAIEDVMGDAATDEIIEAVAEAYQFLADIFIGREQAIYEEQESALGGWNGVRSFRVDRKVAESDEVVSFYLRPEDNGPLPPFRPGQYITVHIDHPTTPTSPRNYSLSERPGVQHFRISVKRESRLALDAPDGLVSSHLHDHIEPGHRLSVGPPCGEFTVDPDEAGERPIVFLAGGIGVTPLLSMAKSIIHANPEASLYFLQAARNSAVHAFADEVSTLASIGPNMHTKVLYDAPLAGDVEESKCDGVGYVTTELLHQWTPYTEADFYFCGPKLFMQNVHACLQELGVDETRVRYEFFGPKQDIAATECPV</sequence>
<dbReference type="Gene3D" id="2.40.30.10">
    <property type="entry name" value="Translation factors"/>
    <property type="match status" value="1"/>
</dbReference>
<accession>A0A5C6EAK3</accession>
<comment type="domain">
    <text evidence="15">Consists of two distinct domains; an N-terminal heme-containing oxygen-binding domain and a C-terminal reductase domain with binding sites for FAD and NAD(P)H.</text>
</comment>
<keyword evidence="5 15" id="KW-0561">Oxygen transport</keyword>
<dbReference type="GO" id="GO:0071500">
    <property type="term" value="P:cellular response to nitrosative stress"/>
    <property type="evidence" value="ECO:0007669"/>
    <property type="project" value="TreeGrafter"/>
</dbReference>
<dbReference type="FunFam" id="3.40.50.80:FF:000010">
    <property type="entry name" value="Flavohemoprotein"/>
    <property type="match status" value="1"/>
</dbReference>
<dbReference type="Gene3D" id="1.10.490.10">
    <property type="entry name" value="Globins"/>
    <property type="match status" value="1"/>
</dbReference>
<dbReference type="RefSeq" id="WP_146598505.1">
    <property type="nucleotide sequence ID" value="NZ_SJPY01000001.1"/>
</dbReference>
<dbReference type="GO" id="GO:0008941">
    <property type="term" value="F:nitric oxide dioxygenase NAD(P)H activity"/>
    <property type="evidence" value="ECO:0007669"/>
    <property type="project" value="UniProtKB-UniRule"/>
</dbReference>
<dbReference type="Gene3D" id="3.40.50.80">
    <property type="entry name" value="Nucleotide-binding domain of ferredoxin-NADP reductase (FNR) module"/>
    <property type="match status" value="1"/>
</dbReference>
<feature type="active site" description="Charge relay system" evidence="15">
    <location>
        <position position="137"/>
    </location>
</feature>
<feature type="binding site" evidence="15">
    <location>
        <begin position="278"/>
        <end position="283"/>
    </location>
    <ligand>
        <name>NADP(+)</name>
        <dbReference type="ChEBI" id="CHEBI:58349"/>
    </ligand>
</feature>
<evidence type="ECO:0000256" key="15">
    <source>
        <dbReference type="HAMAP-Rule" id="MF_01252"/>
    </source>
</evidence>
<keyword evidence="6 15" id="KW-0285">Flavoprotein</keyword>
<proteinExistence type="inferred from homology"/>
<dbReference type="OrthoDB" id="9801223at2"/>
<evidence type="ECO:0000256" key="6">
    <source>
        <dbReference type="ARBA" id="ARBA00022630"/>
    </source>
</evidence>
<dbReference type="InterPro" id="IPR017927">
    <property type="entry name" value="FAD-bd_FR_type"/>
</dbReference>
<dbReference type="AlphaFoldDB" id="A0A5C6EAK3"/>
<organism evidence="18 19">
    <name type="scientific">Novipirellula aureliae</name>
    <dbReference type="NCBI Taxonomy" id="2527966"/>
    <lineage>
        <taxon>Bacteria</taxon>
        <taxon>Pseudomonadati</taxon>
        <taxon>Planctomycetota</taxon>
        <taxon>Planctomycetia</taxon>
        <taxon>Pirellulales</taxon>
        <taxon>Pirellulaceae</taxon>
        <taxon>Novipirellula</taxon>
    </lineage>
</organism>
<protein>
    <recommendedName>
        <fullName evidence="15">Flavohemoprotein</fullName>
    </recommendedName>
    <alternativeName>
        <fullName evidence="15">Flavohemoglobin</fullName>
    </alternativeName>
    <alternativeName>
        <fullName evidence="15">Hemoglobin-like protein</fullName>
    </alternativeName>
    <alternativeName>
        <fullName evidence="15">Nitric oxide dioxygenase</fullName>
        <shortName evidence="15">NO oxygenase</shortName>
        <shortName evidence="15">NOD</shortName>
        <ecNumber evidence="15">1.14.12.17</ecNumber>
    </alternativeName>
</protein>
<keyword evidence="4 15" id="KW-0349">Heme</keyword>
<dbReference type="EC" id="1.14.12.17" evidence="15"/>
<comment type="caution">
    <text evidence="18">The sequence shown here is derived from an EMBL/GenBank/DDBJ whole genome shotgun (WGS) entry which is preliminary data.</text>
</comment>
<dbReference type="InterPro" id="IPR012292">
    <property type="entry name" value="Globin/Proto"/>
</dbReference>
<dbReference type="InterPro" id="IPR000971">
    <property type="entry name" value="Globin"/>
</dbReference>
<feature type="site" description="Influences the redox potential of the prosthetic heme and FAD groups" evidence="15">
    <location>
        <position position="84"/>
    </location>
</feature>
<feature type="binding site" evidence="15">
    <location>
        <begin position="399"/>
        <end position="402"/>
    </location>
    <ligand>
        <name>FAD</name>
        <dbReference type="ChEBI" id="CHEBI:57692"/>
    </ligand>
</feature>
<dbReference type="SUPFAM" id="SSF63380">
    <property type="entry name" value="Riboflavin synthase domain-like"/>
    <property type="match status" value="1"/>
</dbReference>
<comment type="cofactor">
    <cofactor evidence="15">
        <name>FAD</name>
        <dbReference type="ChEBI" id="CHEBI:57692"/>
    </cofactor>
    <text evidence="15">Binds 1 FAD per subunit.</text>
</comment>
<dbReference type="InterPro" id="IPR039261">
    <property type="entry name" value="FNR_nucleotide-bd"/>
</dbReference>
<keyword evidence="7 15" id="KW-0479">Metal-binding</keyword>
<dbReference type="InterPro" id="IPR008333">
    <property type="entry name" value="Cbr1-like_FAD-bd_dom"/>
</dbReference>
<dbReference type="SUPFAM" id="SSF52343">
    <property type="entry name" value="Ferredoxin reductase-like, C-terminal NADP-linked domain"/>
    <property type="match status" value="1"/>
</dbReference>
<keyword evidence="11 15" id="KW-0408">Iron</keyword>
<dbReference type="PROSITE" id="PS01033">
    <property type="entry name" value="GLOBIN"/>
    <property type="match status" value="1"/>
</dbReference>
<dbReference type="NCBIfam" id="NF009805">
    <property type="entry name" value="PRK13289.1"/>
    <property type="match status" value="1"/>
</dbReference>
<evidence type="ECO:0000313" key="18">
    <source>
        <dbReference type="EMBL" id="TWU45888.1"/>
    </source>
</evidence>
<comment type="catalytic activity">
    <reaction evidence="14 15">
        <text>2 nitric oxide + NADPH + 2 O2 = 2 nitrate + NADP(+) + H(+)</text>
        <dbReference type="Rhea" id="RHEA:19465"/>
        <dbReference type="ChEBI" id="CHEBI:15378"/>
        <dbReference type="ChEBI" id="CHEBI:15379"/>
        <dbReference type="ChEBI" id="CHEBI:16480"/>
        <dbReference type="ChEBI" id="CHEBI:17632"/>
        <dbReference type="ChEBI" id="CHEBI:57783"/>
        <dbReference type="ChEBI" id="CHEBI:58349"/>
        <dbReference type="EC" id="1.14.12.17"/>
    </reaction>
</comment>
<feature type="site" description="Involved in heme-bound ligand stabilization and O-O bond activation" evidence="15">
    <location>
        <position position="29"/>
    </location>
</feature>
<feature type="binding site" description="proximal binding residue" evidence="15">
    <location>
        <position position="85"/>
    </location>
    <ligand>
        <name>heme b</name>
        <dbReference type="ChEBI" id="CHEBI:60344"/>
    </ligand>
    <ligandPart>
        <name>Fe</name>
        <dbReference type="ChEBI" id="CHEBI:18248"/>
    </ligandPart>
</feature>
<evidence type="ECO:0000256" key="10">
    <source>
        <dbReference type="ARBA" id="ARBA00023002"/>
    </source>
</evidence>
<keyword evidence="8 15" id="KW-0274">FAD</keyword>
<dbReference type="FunFam" id="2.40.30.10:FF:000034">
    <property type="entry name" value="Flavohemoprotein"/>
    <property type="match status" value="1"/>
</dbReference>
<comment type="catalytic activity">
    <reaction evidence="13 15">
        <text>2 nitric oxide + NADH + 2 O2 = 2 nitrate + NAD(+) + H(+)</text>
        <dbReference type="Rhea" id="RHEA:19469"/>
        <dbReference type="ChEBI" id="CHEBI:15378"/>
        <dbReference type="ChEBI" id="CHEBI:15379"/>
        <dbReference type="ChEBI" id="CHEBI:16480"/>
        <dbReference type="ChEBI" id="CHEBI:17632"/>
        <dbReference type="ChEBI" id="CHEBI:57540"/>
        <dbReference type="ChEBI" id="CHEBI:57945"/>
        <dbReference type="EC" id="1.14.12.17"/>
    </reaction>
</comment>
<feature type="active site" description="Charge relay system" evidence="15">
    <location>
        <position position="95"/>
    </location>
</feature>
<keyword evidence="19" id="KW-1185">Reference proteome</keyword>
<evidence type="ECO:0000256" key="12">
    <source>
        <dbReference type="ARBA" id="ARBA00023027"/>
    </source>
</evidence>
<dbReference type="Proteomes" id="UP000315471">
    <property type="component" value="Unassembled WGS sequence"/>
</dbReference>
<feature type="binding site" evidence="15">
    <location>
        <begin position="205"/>
        <end position="208"/>
    </location>
    <ligand>
        <name>FAD</name>
        <dbReference type="ChEBI" id="CHEBI:57692"/>
    </ligand>
</feature>
<keyword evidence="10 15" id="KW-0560">Oxidoreductase</keyword>
<dbReference type="InterPro" id="IPR009050">
    <property type="entry name" value="Globin-like_sf"/>
</dbReference>
<evidence type="ECO:0000256" key="2">
    <source>
        <dbReference type="ARBA" id="ARBA00008414"/>
    </source>
</evidence>
<dbReference type="GO" id="GO:0046210">
    <property type="term" value="P:nitric oxide catabolic process"/>
    <property type="evidence" value="ECO:0007669"/>
    <property type="project" value="TreeGrafter"/>
</dbReference>
<reference evidence="18 19" key="1">
    <citation type="submission" date="2019-02" db="EMBL/GenBank/DDBJ databases">
        <title>Deep-cultivation of Planctomycetes and their phenomic and genomic characterization uncovers novel biology.</title>
        <authorList>
            <person name="Wiegand S."/>
            <person name="Jogler M."/>
            <person name="Boedeker C."/>
            <person name="Pinto D."/>
            <person name="Vollmers J."/>
            <person name="Rivas-Marin E."/>
            <person name="Kohn T."/>
            <person name="Peeters S.H."/>
            <person name="Heuer A."/>
            <person name="Rast P."/>
            <person name="Oberbeckmann S."/>
            <person name="Bunk B."/>
            <person name="Jeske O."/>
            <person name="Meyerdierks A."/>
            <person name="Storesund J.E."/>
            <person name="Kallscheuer N."/>
            <person name="Luecker S."/>
            <person name="Lage O.M."/>
            <person name="Pohl T."/>
            <person name="Merkel B.J."/>
            <person name="Hornburger P."/>
            <person name="Mueller R.-W."/>
            <person name="Bruemmer F."/>
            <person name="Labrenz M."/>
            <person name="Spormann A.M."/>
            <person name="Op Den Camp H."/>
            <person name="Overmann J."/>
            <person name="Amann R."/>
            <person name="Jetten M.S.M."/>
            <person name="Mascher T."/>
            <person name="Medema M.H."/>
            <person name="Devos D.P."/>
            <person name="Kaster A.-K."/>
            <person name="Ovreas L."/>
            <person name="Rohde M."/>
            <person name="Galperin M.Y."/>
            <person name="Jogler C."/>
        </authorList>
    </citation>
    <scope>NUCLEOTIDE SEQUENCE [LARGE SCALE GENOMIC DNA]</scope>
    <source>
        <strain evidence="18 19">Q31b</strain>
    </source>
</reference>
<dbReference type="Pfam" id="PF00970">
    <property type="entry name" value="FAD_binding_6"/>
    <property type="match status" value="1"/>
</dbReference>
<gene>
    <name evidence="15 18" type="primary">hmp</name>
    <name evidence="18" type="ORF">Q31b_10640</name>
</gene>
<evidence type="ECO:0000259" key="16">
    <source>
        <dbReference type="PROSITE" id="PS01033"/>
    </source>
</evidence>
<feature type="domain" description="Globin" evidence="16">
    <location>
        <begin position="1"/>
        <end position="138"/>
    </location>
</feature>
<dbReference type="SUPFAM" id="SSF46458">
    <property type="entry name" value="Globin-like"/>
    <property type="match status" value="1"/>
</dbReference>
<evidence type="ECO:0000256" key="1">
    <source>
        <dbReference type="ARBA" id="ARBA00006401"/>
    </source>
</evidence>
<evidence type="ECO:0000256" key="3">
    <source>
        <dbReference type="ARBA" id="ARBA00022448"/>
    </source>
</evidence>
<dbReference type="GO" id="GO:0005344">
    <property type="term" value="F:oxygen carrier activity"/>
    <property type="evidence" value="ECO:0007669"/>
    <property type="project" value="UniProtKB-UniRule"/>
</dbReference>
<keyword evidence="3 15" id="KW-0813">Transport</keyword>
<evidence type="ECO:0000313" key="19">
    <source>
        <dbReference type="Proteomes" id="UP000315471"/>
    </source>
</evidence>
<dbReference type="EMBL" id="SJPY01000001">
    <property type="protein sequence ID" value="TWU45888.1"/>
    <property type="molecule type" value="Genomic_DNA"/>
</dbReference>
<name>A0A5C6EAK3_9BACT</name>
<dbReference type="HAMAP" id="MF_01252">
    <property type="entry name" value="Hmp"/>
    <property type="match status" value="1"/>
</dbReference>
<dbReference type="InterPro" id="IPR001433">
    <property type="entry name" value="OxRdtase_FAD/NAD-bd"/>
</dbReference>
<evidence type="ECO:0000256" key="5">
    <source>
        <dbReference type="ARBA" id="ARBA00022621"/>
    </source>
</evidence>
<evidence type="ECO:0000256" key="14">
    <source>
        <dbReference type="ARBA" id="ARBA00049433"/>
    </source>
</evidence>
<evidence type="ECO:0000256" key="11">
    <source>
        <dbReference type="ARBA" id="ARBA00023004"/>
    </source>
</evidence>
<dbReference type="GO" id="GO:0046872">
    <property type="term" value="F:metal ion binding"/>
    <property type="evidence" value="ECO:0007669"/>
    <property type="project" value="UniProtKB-KW"/>
</dbReference>
<evidence type="ECO:0000259" key="17">
    <source>
        <dbReference type="PROSITE" id="PS51384"/>
    </source>
</evidence>
<comment type="similarity">
    <text evidence="2 15">Belongs to the globin family. Two-domain flavohemoproteins subfamily.</text>
</comment>
<evidence type="ECO:0000256" key="7">
    <source>
        <dbReference type="ARBA" id="ARBA00022723"/>
    </source>
</evidence>
<dbReference type="CDD" id="cd06184">
    <property type="entry name" value="flavohem_like_fad_nad_binding"/>
    <property type="match status" value="1"/>
</dbReference>
<dbReference type="GO" id="GO:0020037">
    <property type="term" value="F:heme binding"/>
    <property type="evidence" value="ECO:0007669"/>
    <property type="project" value="InterPro"/>
</dbReference>
<dbReference type="InterPro" id="IPR017938">
    <property type="entry name" value="Riboflavin_synthase-like_b-brl"/>
</dbReference>
<keyword evidence="12 15" id="KW-0520">NAD</keyword>
<keyword evidence="9 15" id="KW-0521">NADP</keyword>
<feature type="domain" description="FAD-binding FR-type" evidence="17">
    <location>
        <begin position="152"/>
        <end position="263"/>
    </location>
</feature>
<evidence type="ECO:0000256" key="8">
    <source>
        <dbReference type="ARBA" id="ARBA00022827"/>
    </source>
</evidence>
<evidence type="ECO:0000256" key="9">
    <source>
        <dbReference type="ARBA" id="ARBA00022857"/>
    </source>
</evidence>
<feature type="site" description="Influences the redox potential of the prosthetic heme and FAD groups" evidence="15">
    <location>
        <position position="398"/>
    </location>
</feature>
<dbReference type="Pfam" id="PF00042">
    <property type="entry name" value="Globin"/>
    <property type="match status" value="1"/>
</dbReference>
<dbReference type="PANTHER" id="PTHR43396">
    <property type="entry name" value="FLAVOHEMOPROTEIN"/>
    <property type="match status" value="1"/>
</dbReference>
<evidence type="ECO:0000256" key="13">
    <source>
        <dbReference type="ARBA" id="ARBA00048649"/>
    </source>
</evidence>
<dbReference type="InterPro" id="IPR023950">
    <property type="entry name" value="Hmp"/>
</dbReference>
<dbReference type="PANTHER" id="PTHR43396:SF3">
    <property type="entry name" value="FLAVOHEMOPROTEIN"/>
    <property type="match status" value="1"/>
</dbReference>